<organism evidence="1 2">
    <name type="scientific">Flavobacterium succinicans</name>
    <dbReference type="NCBI Taxonomy" id="29536"/>
    <lineage>
        <taxon>Bacteria</taxon>
        <taxon>Pseudomonadati</taxon>
        <taxon>Bacteroidota</taxon>
        <taxon>Flavobacteriia</taxon>
        <taxon>Flavobacteriales</taxon>
        <taxon>Flavobacteriaceae</taxon>
        <taxon>Flavobacterium</taxon>
    </lineage>
</organism>
<dbReference type="AlphaFoldDB" id="A0A1I4RKN8"/>
<dbReference type="Proteomes" id="UP000182961">
    <property type="component" value="Unassembled WGS sequence"/>
</dbReference>
<name>A0A1I4RKN8_9FLAO</name>
<dbReference type="Pfam" id="PF02620">
    <property type="entry name" value="YceD"/>
    <property type="match status" value="1"/>
</dbReference>
<gene>
    <name evidence="1" type="ORF">SAMN05444143_101406</name>
</gene>
<keyword evidence="2" id="KW-1185">Reference proteome</keyword>
<dbReference type="InterPro" id="IPR003772">
    <property type="entry name" value="YceD"/>
</dbReference>
<dbReference type="eggNOG" id="COG1399">
    <property type="taxonomic scope" value="Bacteria"/>
</dbReference>
<accession>A0A1I4RKN8</accession>
<proteinExistence type="predicted"/>
<evidence type="ECO:0000313" key="1">
    <source>
        <dbReference type="EMBL" id="SFM52805.1"/>
    </source>
</evidence>
<protein>
    <submittedName>
        <fullName evidence="1">Uncharacterized metal-binding protein YceD, DUF177 family</fullName>
    </submittedName>
</protein>
<evidence type="ECO:0000313" key="2">
    <source>
        <dbReference type="Proteomes" id="UP000182961"/>
    </source>
</evidence>
<sequence length="203" mass="23628">MHPDSGNYLIGKIIDAMNKRKEFVIPFVGLKLGKHQFEYQINRAFFEIFDFNEFEKSNIKVKVVLEKKANLLELDFKHKGTIEVACDLTGEEFDLPVKGKIKLIVRFGETFNNDNEELLILPFGEFEIDIAQYIYEMIVLSVPLRRVHPGVKEGTLQSEALEKLSELSVKKEVKEKNNKNTEQQNKDNIDPRWDKLKQLLTDK</sequence>
<dbReference type="STRING" id="29536.FLB_19300"/>
<dbReference type="EMBL" id="FOUT01000001">
    <property type="protein sequence ID" value="SFM52805.1"/>
    <property type="molecule type" value="Genomic_DNA"/>
</dbReference>
<reference evidence="2" key="1">
    <citation type="submission" date="2016-10" db="EMBL/GenBank/DDBJ databases">
        <authorList>
            <person name="Varghese N."/>
            <person name="Submissions S."/>
        </authorList>
    </citation>
    <scope>NUCLEOTIDE SEQUENCE [LARGE SCALE GENOMIC DNA]</scope>
    <source>
        <strain evidence="2">DSM 4002</strain>
    </source>
</reference>